<gene>
    <name evidence="2" type="ORF">BB559_003252</name>
</gene>
<accession>A0A2T9YMC4</accession>
<feature type="transmembrane region" description="Helical" evidence="1">
    <location>
        <begin position="211"/>
        <end position="232"/>
    </location>
</feature>
<comment type="caution">
    <text evidence="2">The sequence shown here is derived from an EMBL/GenBank/DDBJ whole genome shotgun (WGS) entry which is preliminary data.</text>
</comment>
<dbReference type="EMBL" id="MBFT01000321">
    <property type="protein sequence ID" value="PVU93472.1"/>
    <property type="molecule type" value="Genomic_DNA"/>
</dbReference>
<feature type="transmembrane region" description="Helical" evidence="1">
    <location>
        <begin position="104"/>
        <end position="124"/>
    </location>
</feature>
<sequence length="346" mass="39457">MEMKSRISIWITKCKLRFNILETKNSAKIGVVKGYNNVLKFLEEHIILVNFVGAILQLATTFVMIFGPIILENSKSINKFKYLRKFGLLETFTQYLTLTTPIQYYFLLQMVVQTTFLTFCIYSTTKNNNIYLDLHLLPTANSLFSTINTVLISLGHFTIGSLFKASGCLVTTLIYIKLNKYVPYTSVIVYLCVHVPFSIQLGYELCSTATVIYTGVVYMIHGNKLGWGLGYIKNGEVNMRTFGIDSSGQSGVIVAVILIFLCLISLTSTVFHQRRDFVVSFMIFIYFVCVSIQNMGYVAYGGTLHTQQKNMDDQSGCFINDIDEFDIYMFWICLVSSNIYREEKIK</sequence>
<feature type="transmembrane region" description="Helical" evidence="1">
    <location>
        <begin position="181"/>
        <end position="199"/>
    </location>
</feature>
<dbReference type="AlphaFoldDB" id="A0A2T9YMC4"/>
<feature type="transmembrane region" description="Helical" evidence="1">
    <location>
        <begin position="252"/>
        <end position="271"/>
    </location>
</feature>
<organism evidence="2 3">
    <name type="scientific">Furculomyces boomerangus</name>
    <dbReference type="NCBI Taxonomy" id="61424"/>
    <lineage>
        <taxon>Eukaryota</taxon>
        <taxon>Fungi</taxon>
        <taxon>Fungi incertae sedis</taxon>
        <taxon>Zoopagomycota</taxon>
        <taxon>Kickxellomycotina</taxon>
        <taxon>Harpellomycetes</taxon>
        <taxon>Harpellales</taxon>
        <taxon>Harpellaceae</taxon>
        <taxon>Furculomyces</taxon>
    </lineage>
</organism>
<keyword evidence="1" id="KW-0812">Transmembrane</keyword>
<dbReference type="Proteomes" id="UP000245699">
    <property type="component" value="Unassembled WGS sequence"/>
</dbReference>
<dbReference type="OrthoDB" id="10669033at2759"/>
<feature type="transmembrane region" description="Helical" evidence="1">
    <location>
        <begin position="46"/>
        <end position="71"/>
    </location>
</feature>
<evidence type="ECO:0000313" key="2">
    <source>
        <dbReference type="EMBL" id="PVU93472.1"/>
    </source>
</evidence>
<evidence type="ECO:0000256" key="1">
    <source>
        <dbReference type="SAM" id="Phobius"/>
    </source>
</evidence>
<reference evidence="2 3" key="1">
    <citation type="journal article" date="2018" name="MBio">
        <title>Comparative Genomics Reveals the Core Gene Toolbox for the Fungus-Insect Symbiosis.</title>
        <authorList>
            <person name="Wang Y."/>
            <person name="Stata M."/>
            <person name="Wang W."/>
            <person name="Stajich J.E."/>
            <person name="White M.M."/>
            <person name="Moncalvo J.M."/>
        </authorList>
    </citation>
    <scope>NUCLEOTIDE SEQUENCE [LARGE SCALE GENOMIC DNA]</scope>
    <source>
        <strain evidence="2 3">AUS-77-4</strain>
    </source>
</reference>
<evidence type="ECO:0000313" key="3">
    <source>
        <dbReference type="Proteomes" id="UP000245699"/>
    </source>
</evidence>
<keyword evidence="3" id="KW-1185">Reference proteome</keyword>
<feature type="transmembrane region" description="Helical" evidence="1">
    <location>
        <begin position="277"/>
        <end position="300"/>
    </location>
</feature>
<protein>
    <submittedName>
        <fullName evidence="2">Uncharacterized protein</fullName>
    </submittedName>
</protein>
<feature type="transmembrane region" description="Helical" evidence="1">
    <location>
        <begin position="144"/>
        <end position="174"/>
    </location>
</feature>
<keyword evidence="1" id="KW-1133">Transmembrane helix</keyword>
<name>A0A2T9YMC4_9FUNG</name>
<keyword evidence="1" id="KW-0472">Membrane</keyword>
<proteinExistence type="predicted"/>